<dbReference type="Proteomes" id="UP000814128">
    <property type="component" value="Unassembled WGS sequence"/>
</dbReference>
<comment type="caution">
    <text evidence="1">The sequence shown here is derived from an EMBL/GenBank/DDBJ whole genome shotgun (WGS) entry which is preliminary data.</text>
</comment>
<keyword evidence="2" id="KW-1185">Reference proteome</keyword>
<reference evidence="1" key="2">
    <citation type="journal article" date="2022" name="New Phytol.">
        <title>Evolutionary transition to the ectomycorrhizal habit in the genomes of a hyperdiverse lineage of mushroom-forming fungi.</title>
        <authorList>
            <person name="Looney B."/>
            <person name="Miyauchi S."/>
            <person name="Morin E."/>
            <person name="Drula E."/>
            <person name="Courty P.E."/>
            <person name="Kohler A."/>
            <person name="Kuo A."/>
            <person name="LaButti K."/>
            <person name="Pangilinan J."/>
            <person name="Lipzen A."/>
            <person name="Riley R."/>
            <person name="Andreopoulos W."/>
            <person name="He G."/>
            <person name="Johnson J."/>
            <person name="Nolan M."/>
            <person name="Tritt A."/>
            <person name="Barry K.W."/>
            <person name="Grigoriev I.V."/>
            <person name="Nagy L.G."/>
            <person name="Hibbett D."/>
            <person name="Henrissat B."/>
            <person name="Matheny P.B."/>
            <person name="Labbe J."/>
            <person name="Martin F.M."/>
        </authorList>
    </citation>
    <scope>NUCLEOTIDE SEQUENCE</scope>
    <source>
        <strain evidence="1">EC-137</strain>
    </source>
</reference>
<sequence length="80" mass="9316">MSYNMTSPDYMLMLNTHLQRMRQAEYLVWEFYETGPQHQLTHTAIAKLNGYPIGRGEGLTRSIAKQRAAHQFLRSQGYPI</sequence>
<dbReference type="EMBL" id="MU273489">
    <property type="protein sequence ID" value="KAI0035115.1"/>
    <property type="molecule type" value="Genomic_DNA"/>
</dbReference>
<name>A0ACB8QU90_9AGAM</name>
<accession>A0ACB8QU90</accession>
<evidence type="ECO:0000313" key="2">
    <source>
        <dbReference type="Proteomes" id="UP000814128"/>
    </source>
</evidence>
<organism evidence="1 2">
    <name type="scientific">Vararia minispora EC-137</name>
    <dbReference type="NCBI Taxonomy" id="1314806"/>
    <lineage>
        <taxon>Eukaryota</taxon>
        <taxon>Fungi</taxon>
        <taxon>Dikarya</taxon>
        <taxon>Basidiomycota</taxon>
        <taxon>Agaricomycotina</taxon>
        <taxon>Agaricomycetes</taxon>
        <taxon>Russulales</taxon>
        <taxon>Lachnocladiaceae</taxon>
        <taxon>Vararia</taxon>
    </lineage>
</organism>
<gene>
    <name evidence="1" type="ORF">K488DRAFT_83321</name>
</gene>
<proteinExistence type="predicted"/>
<evidence type="ECO:0000313" key="1">
    <source>
        <dbReference type="EMBL" id="KAI0035115.1"/>
    </source>
</evidence>
<reference evidence="1" key="1">
    <citation type="submission" date="2021-02" db="EMBL/GenBank/DDBJ databases">
        <authorList>
            <consortium name="DOE Joint Genome Institute"/>
            <person name="Ahrendt S."/>
            <person name="Looney B.P."/>
            <person name="Miyauchi S."/>
            <person name="Morin E."/>
            <person name="Drula E."/>
            <person name="Courty P.E."/>
            <person name="Chicoki N."/>
            <person name="Fauchery L."/>
            <person name="Kohler A."/>
            <person name="Kuo A."/>
            <person name="Labutti K."/>
            <person name="Pangilinan J."/>
            <person name="Lipzen A."/>
            <person name="Riley R."/>
            <person name="Andreopoulos W."/>
            <person name="He G."/>
            <person name="Johnson J."/>
            <person name="Barry K.W."/>
            <person name="Grigoriev I.V."/>
            <person name="Nagy L."/>
            <person name="Hibbett D."/>
            <person name="Henrissat B."/>
            <person name="Matheny P.B."/>
            <person name="Labbe J."/>
            <person name="Martin F."/>
        </authorList>
    </citation>
    <scope>NUCLEOTIDE SEQUENCE</scope>
    <source>
        <strain evidence="1">EC-137</strain>
    </source>
</reference>
<protein>
    <submittedName>
        <fullName evidence="1">Uncharacterized protein</fullName>
    </submittedName>
</protein>